<dbReference type="Proteomes" id="UP001595847">
    <property type="component" value="Unassembled WGS sequence"/>
</dbReference>
<dbReference type="RefSeq" id="WP_378530986.1">
    <property type="nucleotide sequence ID" value="NZ_JBHSBH010000004.1"/>
</dbReference>
<evidence type="ECO:0000313" key="4">
    <source>
        <dbReference type="Proteomes" id="UP001595847"/>
    </source>
</evidence>
<dbReference type="InterPro" id="IPR050267">
    <property type="entry name" value="Anti-sigma-factor_SerPK"/>
</dbReference>
<name>A0ABV8FJW8_9ACTN</name>
<dbReference type="GO" id="GO:0005524">
    <property type="term" value="F:ATP binding"/>
    <property type="evidence" value="ECO:0007669"/>
    <property type="project" value="UniProtKB-KW"/>
</dbReference>
<proteinExistence type="predicted"/>
<reference evidence="4" key="1">
    <citation type="journal article" date="2019" name="Int. J. Syst. Evol. Microbiol.">
        <title>The Global Catalogue of Microorganisms (GCM) 10K type strain sequencing project: providing services to taxonomists for standard genome sequencing and annotation.</title>
        <authorList>
            <consortium name="The Broad Institute Genomics Platform"/>
            <consortium name="The Broad Institute Genome Sequencing Center for Infectious Disease"/>
            <person name="Wu L."/>
            <person name="Ma J."/>
        </authorList>
    </citation>
    <scope>NUCLEOTIDE SEQUENCE [LARGE SCALE GENOMIC DNA]</scope>
    <source>
        <strain evidence="4">TBRC 1826</strain>
    </source>
</reference>
<keyword evidence="3" id="KW-0547">Nucleotide-binding</keyword>
<evidence type="ECO:0000259" key="2">
    <source>
        <dbReference type="Pfam" id="PF13581"/>
    </source>
</evidence>
<keyword evidence="1" id="KW-0418">Kinase</keyword>
<dbReference type="PANTHER" id="PTHR35526">
    <property type="entry name" value="ANTI-SIGMA-F FACTOR RSBW-RELATED"/>
    <property type="match status" value="1"/>
</dbReference>
<gene>
    <name evidence="3" type="ORF">ACFOVU_07100</name>
</gene>
<dbReference type="InterPro" id="IPR003594">
    <property type="entry name" value="HATPase_dom"/>
</dbReference>
<protein>
    <submittedName>
        <fullName evidence="3">ATP-binding protein</fullName>
    </submittedName>
</protein>
<evidence type="ECO:0000313" key="3">
    <source>
        <dbReference type="EMBL" id="MFC3995674.1"/>
    </source>
</evidence>
<dbReference type="Gene3D" id="3.30.565.10">
    <property type="entry name" value="Histidine kinase-like ATPase, C-terminal domain"/>
    <property type="match status" value="1"/>
</dbReference>
<keyword evidence="1" id="KW-0723">Serine/threonine-protein kinase</keyword>
<dbReference type="Pfam" id="PF13581">
    <property type="entry name" value="HATPase_c_2"/>
    <property type="match status" value="1"/>
</dbReference>
<dbReference type="InterPro" id="IPR036890">
    <property type="entry name" value="HATPase_C_sf"/>
</dbReference>
<accession>A0ABV8FJW8</accession>
<dbReference type="EMBL" id="JBHSBH010000004">
    <property type="protein sequence ID" value="MFC3995674.1"/>
    <property type="molecule type" value="Genomic_DNA"/>
</dbReference>
<dbReference type="CDD" id="cd16936">
    <property type="entry name" value="HATPase_RsbW-like"/>
    <property type="match status" value="1"/>
</dbReference>
<dbReference type="PANTHER" id="PTHR35526:SF3">
    <property type="entry name" value="ANTI-SIGMA-F FACTOR RSBW"/>
    <property type="match status" value="1"/>
</dbReference>
<comment type="caution">
    <text evidence="3">The sequence shown here is derived from an EMBL/GenBank/DDBJ whole genome shotgun (WGS) entry which is preliminary data.</text>
</comment>
<sequence>MTAHSAYFRADGLFLQANGLRRSPRRGLGDEPRGWRGLSMAPLPVGGHFIRSASAVRGLGFHPASVKDARDFAATVLGGWGLLGLSSDIRLVASELVTNACRHAAPSAAGMLADWSIQFGLTRAASSVTCMVSDPSRRAPVMGDPGDLHEGGRGLRLIECYSAEWGWDILDGQGKVVWATFAIPGAS</sequence>
<keyword evidence="4" id="KW-1185">Reference proteome</keyword>
<feature type="domain" description="Histidine kinase/HSP90-like ATPase" evidence="2">
    <location>
        <begin position="63"/>
        <end position="180"/>
    </location>
</feature>
<organism evidence="3 4">
    <name type="scientific">Nocardiopsis sediminis</name>
    <dbReference type="NCBI Taxonomy" id="1778267"/>
    <lineage>
        <taxon>Bacteria</taxon>
        <taxon>Bacillati</taxon>
        <taxon>Actinomycetota</taxon>
        <taxon>Actinomycetes</taxon>
        <taxon>Streptosporangiales</taxon>
        <taxon>Nocardiopsidaceae</taxon>
        <taxon>Nocardiopsis</taxon>
    </lineage>
</organism>
<evidence type="ECO:0000256" key="1">
    <source>
        <dbReference type="ARBA" id="ARBA00022527"/>
    </source>
</evidence>
<keyword evidence="1" id="KW-0808">Transferase</keyword>
<keyword evidence="3" id="KW-0067">ATP-binding</keyword>